<dbReference type="HOGENOM" id="CLU_046151_1_0_1"/>
<gene>
    <name evidence="1" type="ORF">PEX2_023000</name>
</gene>
<dbReference type="AlphaFoldDB" id="A0A0A2KUK8"/>
<evidence type="ECO:0000313" key="1">
    <source>
        <dbReference type="EMBL" id="KGO53772.1"/>
    </source>
</evidence>
<accession>A0A0A2KUK8</accession>
<dbReference type="GeneID" id="27674994"/>
<reference evidence="1 2" key="1">
    <citation type="journal article" date="2015" name="Mol. Plant Microbe Interact.">
        <title>Genome, transcriptome, and functional analyses of Penicillium expansum provide new insights into secondary metabolism and pathogenicity.</title>
        <authorList>
            <person name="Ballester A.R."/>
            <person name="Marcet-Houben M."/>
            <person name="Levin E."/>
            <person name="Sela N."/>
            <person name="Selma-Lazaro C."/>
            <person name="Carmona L."/>
            <person name="Wisniewski M."/>
            <person name="Droby S."/>
            <person name="Gonzalez-Candelas L."/>
            <person name="Gabaldon T."/>
        </authorList>
    </citation>
    <scope>NUCLEOTIDE SEQUENCE [LARGE SCALE GENOMIC DNA]</scope>
    <source>
        <strain evidence="1 2">MD-8</strain>
    </source>
</reference>
<sequence length="335" mass="37751">MAPSQAQAQKRPTATQLAKIDDFAIPADEEEWHELVARKPGLKKQTIHTIPADWLLSASEATNSQYAMLRTYSPGATTIYAFQEECDQFGFTNQVLDTAAALLSASTEWCRYIQIIESDDSIDNILATSDRIHDRDRMQGMIAEVGSTTGRARPQRIPELPDAEDEATVNAATIILLQAISQLAHSNLEWVMNRAHFVCEFKNSKFNTYTDGALRSKSTTNIFAIVEVKKTVRRSEKPSIFVQEACELAGWLMHSSAQMAHFNAHFMLISQDRHQLFVTFVPFDKTYEDYLRIGTNTDAFLVMNTYGPFRTTDPRDMMEFGRIILAAILIVKPVS</sequence>
<protein>
    <submittedName>
        <fullName evidence="1">Uncharacterized protein</fullName>
    </submittedName>
</protein>
<dbReference type="EMBL" id="JQFZ01000245">
    <property type="protein sequence ID" value="KGO53772.1"/>
    <property type="molecule type" value="Genomic_DNA"/>
</dbReference>
<dbReference type="PhylomeDB" id="A0A0A2KUK8"/>
<comment type="caution">
    <text evidence="1">The sequence shown here is derived from an EMBL/GenBank/DDBJ whole genome shotgun (WGS) entry which is preliminary data.</text>
</comment>
<organism evidence="1 2">
    <name type="scientific">Penicillium expansum</name>
    <name type="common">Blue mold rot fungus</name>
    <dbReference type="NCBI Taxonomy" id="27334"/>
    <lineage>
        <taxon>Eukaryota</taxon>
        <taxon>Fungi</taxon>
        <taxon>Dikarya</taxon>
        <taxon>Ascomycota</taxon>
        <taxon>Pezizomycotina</taxon>
        <taxon>Eurotiomycetes</taxon>
        <taxon>Eurotiomycetidae</taxon>
        <taxon>Eurotiales</taxon>
        <taxon>Aspergillaceae</taxon>
        <taxon>Penicillium</taxon>
    </lineage>
</organism>
<dbReference type="Proteomes" id="UP000030143">
    <property type="component" value="Unassembled WGS sequence"/>
</dbReference>
<dbReference type="RefSeq" id="XP_016596319.1">
    <property type="nucleotide sequence ID" value="XM_016739575.1"/>
</dbReference>
<proteinExistence type="predicted"/>
<dbReference type="VEuPathDB" id="FungiDB:PEXP_041120"/>
<name>A0A0A2KUK8_PENEN</name>
<dbReference type="STRING" id="27334.A0A0A2KUK8"/>
<dbReference type="OrthoDB" id="4358478at2759"/>
<keyword evidence="2" id="KW-1185">Reference proteome</keyword>
<evidence type="ECO:0000313" key="2">
    <source>
        <dbReference type="Proteomes" id="UP000030143"/>
    </source>
</evidence>